<organism evidence="1 2">
    <name type="scientific">Gemmatirosa kalamazoonensis</name>
    <dbReference type="NCBI Taxonomy" id="861299"/>
    <lineage>
        <taxon>Bacteria</taxon>
        <taxon>Pseudomonadati</taxon>
        <taxon>Gemmatimonadota</taxon>
        <taxon>Gemmatimonadia</taxon>
        <taxon>Gemmatimonadales</taxon>
        <taxon>Gemmatimonadaceae</taxon>
        <taxon>Gemmatirosa</taxon>
    </lineage>
</organism>
<evidence type="ECO:0000313" key="2">
    <source>
        <dbReference type="Proteomes" id="UP000019151"/>
    </source>
</evidence>
<proteinExistence type="predicted"/>
<dbReference type="InParanoid" id="W0RKT3"/>
<dbReference type="RefSeq" id="WP_025413122.1">
    <property type="nucleotide sequence ID" value="NZ_CP007128.1"/>
</dbReference>
<gene>
    <name evidence="1" type="ORF">J421_4142</name>
</gene>
<dbReference type="EMBL" id="CP007128">
    <property type="protein sequence ID" value="AHG91679.1"/>
    <property type="molecule type" value="Genomic_DNA"/>
</dbReference>
<dbReference type="Proteomes" id="UP000019151">
    <property type="component" value="Chromosome"/>
</dbReference>
<dbReference type="AlphaFoldDB" id="W0RKT3"/>
<reference evidence="1 2" key="1">
    <citation type="journal article" date="2014" name="Genome Announc.">
        <title>Genome Sequence and Methylome of Soil Bacterium Gemmatirosa kalamazoonensis KBS708T, a Member of the Rarely Cultivated Gemmatimonadetes Phylum.</title>
        <authorList>
            <person name="Debruyn J.M."/>
            <person name="Radosevich M."/>
            <person name="Wommack K.E."/>
            <person name="Polson S.W."/>
            <person name="Hauser L.J."/>
            <person name="Fawaz M.N."/>
            <person name="Korlach J."/>
            <person name="Tsai Y.C."/>
        </authorList>
    </citation>
    <scope>NUCLEOTIDE SEQUENCE [LARGE SCALE GENOMIC DNA]</scope>
    <source>
        <strain evidence="1 2">KBS708</strain>
    </source>
</reference>
<name>W0RKT3_9BACT</name>
<dbReference type="HOGENOM" id="CLU_1692966_0_0_0"/>
<protein>
    <submittedName>
        <fullName evidence="1">Uncharacterized protein</fullName>
    </submittedName>
</protein>
<accession>W0RKT3</accession>
<dbReference type="KEGG" id="gba:J421_4142"/>
<evidence type="ECO:0000313" key="1">
    <source>
        <dbReference type="EMBL" id="AHG91679.1"/>
    </source>
</evidence>
<sequence>MPIDLALLASTVVSSFLVPMAKRGLEKLRENASEAAGEAVGDATASGVSKVWERVKSLFTSDRERVQFEELEQHPDDGAATVRRVLEEKLRADPTAAQELDRLVNAPVGSGGATLQHLMAGTLGFVDARGAHVSGSAQVAGVVINAAARPRADES</sequence>
<keyword evidence="2" id="KW-1185">Reference proteome</keyword>
<dbReference type="STRING" id="861299.J421_4142"/>